<reference evidence="3" key="2">
    <citation type="submission" date="2016-10" db="EMBL/GenBank/DDBJ databases">
        <authorList>
            <person name="Varghese N."/>
            <person name="Submissions S."/>
        </authorList>
    </citation>
    <scope>NUCLEOTIDE SEQUENCE [LARGE SCALE GENOMIC DNA]</scope>
    <source>
        <strain evidence="3">DSM 13577</strain>
    </source>
</reference>
<accession>A0A1H9ZB69</accession>
<gene>
    <name evidence="1" type="ORF">SAMN03080614_10081</name>
    <name evidence="2" type="ORF">SAMN03080614_10261</name>
</gene>
<organism evidence="1 3">
    <name type="scientific">Anaerobranca gottschalkii DSM 13577</name>
    <dbReference type="NCBI Taxonomy" id="1120990"/>
    <lineage>
        <taxon>Bacteria</taxon>
        <taxon>Bacillati</taxon>
        <taxon>Bacillota</taxon>
        <taxon>Clostridia</taxon>
        <taxon>Eubacteriales</taxon>
        <taxon>Proteinivoracaceae</taxon>
        <taxon>Anaerobranca</taxon>
    </lineage>
</organism>
<protein>
    <submittedName>
        <fullName evidence="1">Uncharacterized protein</fullName>
    </submittedName>
</protein>
<sequence length="68" mass="8066">YKYNGGDIYELVLKNKKKEKVKLPEKYIKEIRKNLKKNITDINADIPVIKYGKRNGSYFAVNALRYAW</sequence>
<dbReference type="Proteomes" id="UP000243819">
    <property type="component" value="Unassembled WGS sequence"/>
</dbReference>
<evidence type="ECO:0000313" key="3">
    <source>
        <dbReference type="Proteomes" id="UP000243819"/>
    </source>
</evidence>
<dbReference type="EMBL" id="FOIF01000008">
    <property type="protein sequence ID" value="SES78856.1"/>
    <property type="molecule type" value="Genomic_DNA"/>
</dbReference>
<reference evidence="1" key="1">
    <citation type="submission" date="2016-10" db="EMBL/GenBank/DDBJ databases">
        <authorList>
            <person name="de Groot N.N."/>
        </authorList>
    </citation>
    <scope>NUCLEOTIDE SEQUENCE [LARGE SCALE GENOMIC DNA]</scope>
    <source>
        <strain evidence="1">DSM 13577</strain>
    </source>
</reference>
<evidence type="ECO:0000313" key="2">
    <source>
        <dbReference type="EMBL" id="SES97009.1"/>
    </source>
</evidence>
<dbReference type="AlphaFoldDB" id="A0A1H9ZB69"/>
<feature type="non-terminal residue" evidence="1">
    <location>
        <position position="1"/>
    </location>
</feature>
<dbReference type="RefSeq" id="WP_177159686.1">
    <property type="nucleotide sequence ID" value="NZ_FOIF01000008.1"/>
</dbReference>
<proteinExistence type="predicted"/>
<dbReference type="EMBL" id="FOIF01000026">
    <property type="protein sequence ID" value="SES97009.1"/>
    <property type="molecule type" value="Genomic_DNA"/>
</dbReference>
<name>A0A1H9ZB69_9FIRM</name>
<keyword evidence="3" id="KW-1185">Reference proteome</keyword>
<evidence type="ECO:0000313" key="1">
    <source>
        <dbReference type="EMBL" id="SES78856.1"/>
    </source>
</evidence>